<dbReference type="EMBL" id="BRYB01003509">
    <property type="protein sequence ID" value="GMI38003.1"/>
    <property type="molecule type" value="Genomic_DNA"/>
</dbReference>
<protein>
    <recommendedName>
        <fullName evidence="2">peptide-methionine (S)-S-oxide reductase</fullName>
        <ecNumber evidence="2">1.8.4.11</ecNumber>
    </recommendedName>
    <alternativeName>
        <fullName evidence="5">Peptide-methionine (S)-S-oxide reductase</fullName>
    </alternativeName>
    <alternativeName>
        <fullName evidence="4">Protein-methionine-S-oxide reductase</fullName>
    </alternativeName>
</protein>
<evidence type="ECO:0000256" key="3">
    <source>
        <dbReference type="ARBA" id="ARBA00023002"/>
    </source>
</evidence>
<feature type="domain" description="Peptide methionine sulphoxide reductase MsrA" evidence="8">
    <location>
        <begin position="1"/>
        <end position="117"/>
    </location>
</feature>
<dbReference type="Gene3D" id="3.30.1060.10">
    <property type="entry name" value="Peptide methionine sulphoxide reductase MsrA"/>
    <property type="match status" value="1"/>
</dbReference>
<dbReference type="SUPFAM" id="SSF55068">
    <property type="entry name" value="Peptide methionine sulfoxide reductase"/>
    <property type="match status" value="1"/>
</dbReference>
<sequence>YTHGKTSEPTYDEVCSGSSGHTEAVQCYYDPSVVSYPELLDAFFSRVDPTTVNGQGNDRGSQYRTGVYTHTPEQMEQAKARFEEESAKRNNKQLASELLPAQVFWPAEKYHQQYLEKGGRMGMGQSAEKGCTDTIRCYG</sequence>
<dbReference type="EC" id="1.8.4.11" evidence="2"/>
<evidence type="ECO:0000256" key="1">
    <source>
        <dbReference type="ARBA" id="ARBA00005591"/>
    </source>
</evidence>
<dbReference type="Pfam" id="PF01625">
    <property type="entry name" value="PMSR"/>
    <property type="match status" value="1"/>
</dbReference>
<evidence type="ECO:0000259" key="8">
    <source>
        <dbReference type="Pfam" id="PF01625"/>
    </source>
</evidence>
<evidence type="ECO:0000313" key="10">
    <source>
        <dbReference type="Proteomes" id="UP001165060"/>
    </source>
</evidence>
<comment type="catalytic activity">
    <reaction evidence="6">
        <text>L-methionyl-[protein] + [thioredoxin]-disulfide + H2O = L-methionyl-(S)-S-oxide-[protein] + [thioredoxin]-dithiol</text>
        <dbReference type="Rhea" id="RHEA:14217"/>
        <dbReference type="Rhea" id="RHEA-COMP:10698"/>
        <dbReference type="Rhea" id="RHEA-COMP:10700"/>
        <dbReference type="Rhea" id="RHEA-COMP:12313"/>
        <dbReference type="Rhea" id="RHEA-COMP:12315"/>
        <dbReference type="ChEBI" id="CHEBI:15377"/>
        <dbReference type="ChEBI" id="CHEBI:16044"/>
        <dbReference type="ChEBI" id="CHEBI:29950"/>
        <dbReference type="ChEBI" id="CHEBI:44120"/>
        <dbReference type="ChEBI" id="CHEBI:50058"/>
        <dbReference type="EC" id="1.8.4.11"/>
    </reaction>
</comment>
<evidence type="ECO:0000256" key="6">
    <source>
        <dbReference type="ARBA" id="ARBA00047806"/>
    </source>
</evidence>
<keyword evidence="10" id="KW-1185">Reference proteome</keyword>
<dbReference type="NCBIfam" id="TIGR00401">
    <property type="entry name" value="msrA"/>
    <property type="match status" value="1"/>
</dbReference>
<reference evidence="9 10" key="1">
    <citation type="journal article" date="2023" name="Commun. Biol.">
        <title>Genome analysis of Parmales, the sister group of diatoms, reveals the evolutionary specialization of diatoms from phago-mixotrophs to photoautotrophs.</title>
        <authorList>
            <person name="Ban H."/>
            <person name="Sato S."/>
            <person name="Yoshikawa S."/>
            <person name="Yamada K."/>
            <person name="Nakamura Y."/>
            <person name="Ichinomiya M."/>
            <person name="Sato N."/>
            <person name="Blanc-Mathieu R."/>
            <person name="Endo H."/>
            <person name="Kuwata A."/>
            <person name="Ogata H."/>
        </authorList>
    </citation>
    <scope>NUCLEOTIDE SEQUENCE [LARGE SCALE GENOMIC DNA]</scope>
</reference>
<dbReference type="InterPro" id="IPR036509">
    <property type="entry name" value="Met_Sox_Rdtase_MsrA_sf"/>
</dbReference>
<dbReference type="InterPro" id="IPR050162">
    <property type="entry name" value="MsrA_MetSO_reductase"/>
</dbReference>
<dbReference type="PANTHER" id="PTHR42799:SF2">
    <property type="entry name" value="MITOCHONDRIAL PEPTIDE METHIONINE SULFOXIDE REDUCTASE"/>
    <property type="match status" value="1"/>
</dbReference>
<gene>
    <name evidence="9" type="ORF">TeGR_g6545</name>
</gene>
<evidence type="ECO:0000256" key="4">
    <source>
        <dbReference type="ARBA" id="ARBA00030273"/>
    </source>
</evidence>
<evidence type="ECO:0000313" key="9">
    <source>
        <dbReference type="EMBL" id="GMI38003.1"/>
    </source>
</evidence>
<comment type="similarity">
    <text evidence="1">Belongs to the MsrA Met sulfoxide reductase family.</text>
</comment>
<dbReference type="Proteomes" id="UP001165060">
    <property type="component" value="Unassembled WGS sequence"/>
</dbReference>
<comment type="caution">
    <text evidence="9">The sequence shown here is derived from an EMBL/GenBank/DDBJ whole genome shotgun (WGS) entry which is preliminary data.</text>
</comment>
<feature type="non-terminal residue" evidence="9">
    <location>
        <position position="1"/>
    </location>
</feature>
<keyword evidence="3" id="KW-0560">Oxidoreductase</keyword>
<evidence type="ECO:0000256" key="5">
    <source>
        <dbReference type="ARBA" id="ARBA00030643"/>
    </source>
</evidence>
<evidence type="ECO:0000256" key="2">
    <source>
        <dbReference type="ARBA" id="ARBA00012502"/>
    </source>
</evidence>
<comment type="catalytic activity">
    <reaction evidence="7">
        <text>[thioredoxin]-disulfide + L-methionine + H2O = L-methionine (S)-S-oxide + [thioredoxin]-dithiol</text>
        <dbReference type="Rhea" id="RHEA:19993"/>
        <dbReference type="Rhea" id="RHEA-COMP:10698"/>
        <dbReference type="Rhea" id="RHEA-COMP:10700"/>
        <dbReference type="ChEBI" id="CHEBI:15377"/>
        <dbReference type="ChEBI" id="CHEBI:29950"/>
        <dbReference type="ChEBI" id="CHEBI:50058"/>
        <dbReference type="ChEBI" id="CHEBI:57844"/>
        <dbReference type="ChEBI" id="CHEBI:58772"/>
        <dbReference type="EC" id="1.8.4.11"/>
    </reaction>
</comment>
<dbReference type="InterPro" id="IPR002569">
    <property type="entry name" value="Met_Sox_Rdtase_MsrA_dom"/>
</dbReference>
<evidence type="ECO:0000256" key="7">
    <source>
        <dbReference type="ARBA" id="ARBA00048782"/>
    </source>
</evidence>
<name>A0ABQ6N2A8_9STRA</name>
<accession>A0ABQ6N2A8</accession>
<dbReference type="PANTHER" id="PTHR42799">
    <property type="entry name" value="MITOCHONDRIAL PEPTIDE METHIONINE SULFOXIDE REDUCTASE"/>
    <property type="match status" value="1"/>
</dbReference>
<proteinExistence type="inferred from homology"/>
<organism evidence="9 10">
    <name type="scientific">Tetraparma gracilis</name>
    <dbReference type="NCBI Taxonomy" id="2962635"/>
    <lineage>
        <taxon>Eukaryota</taxon>
        <taxon>Sar</taxon>
        <taxon>Stramenopiles</taxon>
        <taxon>Ochrophyta</taxon>
        <taxon>Bolidophyceae</taxon>
        <taxon>Parmales</taxon>
        <taxon>Triparmaceae</taxon>
        <taxon>Tetraparma</taxon>
    </lineage>
</organism>